<dbReference type="PANTHER" id="PTHR43233">
    <property type="entry name" value="FAMILY N-ACETYLTRANSFERASE, PUTATIVE (AFU_ORTHOLOGUE AFUA_6G03350)-RELATED"/>
    <property type="match status" value="1"/>
</dbReference>
<feature type="domain" description="N-acetyltransferase" evidence="1">
    <location>
        <begin position="6"/>
        <end position="137"/>
    </location>
</feature>
<protein>
    <recommendedName>
        <fullName evidence="1">N-acetyltransferase domain-containing protein</fullName>
    </recommendedName>
</protein>
<sequence>MEVRTPHIRRYSTTDLDSAFQLLTSNGWSHRIPDHLFLERLIAASQRVVVAVSQDKVIGFARTITDGLSNGYLSMVVVTPEWRGQGIGKSLVKEVVSNEAGITWMLRASRSQAPEFFEKLGFASSSDAMERVRKRTS</sequence>
<dbReference type="AlphaFoldDB" id="A0A076PMP2"/>
<dbReference type="InterPro" id="IPR016181">
    <property type="entry name" value="Acyl_CoA_acyltransferase"/>
</dbReference>
<evidence type="ECO:0000259" key="1">
    <source>
        <dbReference type="PROSITE" id="PS51186"/>
    </source>
</evidence>
<dbReference type="PROSITE" id="PS51186">
    <property type="entry name" value="GNAT"/>
    <property type="match status" value="1"/>
</dbReference>
<dbReference type="RefSeq" id="WP_043374143.1">
    <property type="nucleotide sequence ID" value="NZ_CP006704.1"/>
</dbReference>
<organism evidence="2 3">
    <name type="scientific">Comamonas testosteroni TK102</name>
    <dbReference type="NCBI Taxonomy" id="1392005"/>
    <lineage>
        <taxon>Bacteria</taxon>
        <taxon>Pseudomonadati</taxon>
        <taxon>Pseudomonadota</taxon>
        <taxon>Betaproteobacteria</taxon>
        <taxon>Burkholderiales</taxon>
        <taxon>Comamonadaceae</taxon>
        <taxon>Comamonas</taxon>
    </lineage>
</organism>
<dbReference type="GO" id="GO:0016747">
    <property type="term" value="F:acyltransferase activity, transferring groups other than amino-acyl groups"/>
    <property type="evidence" value="ECO:0007669"/>
    <property type="project" value="InterPro"/>
</dbReference>
<accession>A0A076PMP2</accession>
<dbReference type="EMBL" id="CP006704">
    <property type="protein sequence ID" value="AIJ48114.1"/>
    <property type="molecule type" value="Genomic_DNA"/>
</dbReference>
<dbReference type="InterPro" id="IPR053144">
    <property type="entry name" value="Acetyltransferase_Butenolide"/>
</dbReference>
<dbReference type="InterPro" id="IPR000182">
    <property type="entry name" value="GNAT_dom"/>
</dbReference>
<dbReference type="Pfam" id="PF13508">
    <property type="entry name" value="Acetyltransf_7"/>
    <property type="match status" value="1"/>
</dbReference>
<proteinExistence type="predicted"/>
<dbReference type="SUPFAM" id="SSF55729">
    <property type="entry name" value="Acyl-CoA N-acyltransferases (Nat)"/>
    <property type="match status" value="1"/>
</dbReference>
<reference evidence="2 3" key="1">
    <citation type="journal article" date="2014" name="Genome Announc.">
        <title>Complete Genome Sequence of Polychlorinated Biphenyl Degrader Comamonas testosteroni TK102 (NBRC 109938).</title>
        <authorList>
            <person name="Fukuda K."/>
            <person name="Hosoyama A."/>
            <person name="Tsuchikane K."/>
            <person name="Ohji S."/>
            <person name="Yamazoe A."/>
            <person name="Fujita N."/>
            <person name="Shintani M."/>
            <person name="Kimbara K."/>
        </authorList>
    </citation>
    <scope>NUCLEOTIDE SEQUENCE [LARGE SCALE GENOMIC DNA]</scope>
    <source>
        <strain evidence="2">TK102</strain>
    </source>
</reference>
<dbReference type="Gene3D" id="3.40.630.30">
    <property type="match status" value="1"/>
</dbReference>
<evidence type="ECO:0000313" key="3">
    <source>
        <dbReference type="Proteomes" id="UP000028782"/>
    </source>
</evidence>
<dbReference type="CDD" id="cd04301">
    <property type="entry name" value="NAT_SF"/>
    <property type="match status" value="1"/>
</dbReference>
<dbReference type="HOGENOM" id="CLU_086503_3_2_4"/>
<dbReference type="KEGG" id="ctes:O987_20100"/>
<name>A0A076PMP2_COMTE</name>
<evidence type="ECO:0000313" key="2">
    <source>
        <dbReference type="EMBL" id="AIJ48114.1"/>
    </source>
</evidence>
<dbReference type="PANTHER" id="PTHR43233:SF1">
    <property type="entry name" value="FAMILY N-ACETYLTRANSFERASE, PUTATIVE (AFU_ORTHOLOGUE AFUA_6G03350)-RELATED"/>
    <property type="match status" value="1"/>
</dbReference>
<dbReference type="Proteomes" id="UP000028782">
    <property type="component" value="Chromosome"/>
</dbReference>
<gene>
    <name evidence="2" type="ORF">O987_20100</name>
</gene>